<evidence type="ECO:0000313" key="2">
    <source>
        <dbReference type="EMBL" id="KAF3955095.1"/>
    </source>
</evidence>
<dbReference type="SUPFAM" id="SSF52540">
    <property type="entry name" value="P-loop containing nucleoside triphosphate hydrolases"/>
    <property type="match status" value="1"/>
</dbReference>
<sequence>MCGDDGVLSWFMYQKLLEFKLKEVISREPTLLVLVVGVPNVGKSSLINLIHQIVSSCFPGEYEATLGPLPSVSQDISGYKYLLAVFNTQGTPLQWKHLNNRRLQGIQYDSKEKHEYNLKDFRPKRRKLPNDSDMLYIE</sequence>
<dbReference type="Gene3D" id="3.40.50.300">
    <property type="entry name" value="P-loop containing nucleotide triphosphate hydrolases"/>
    <property type="match status" value="1"/>
</dbReference>
<dbReference type="InterPro" id="IPR027417">
    <property type="entry name" value="P-loop_NTPase"/>
</dbReference>
<evidence type="ECO:0000259" key="1">
    <source>
        <dbReference type="Pfam" id="PF01926"/>
    </source>
</evidence>
<dbReference type="EMBL" id="JRKL02003485">
    <property type="protein sequence ID" value="KAF3955095.1"/>
    <property type="molecule type" value="Genomic_DNA"/>
</dbReference>
<accession>A0A8J4QJE3</accession>
<dbReference type="Proteomes" id="UP000737018">
    <property type="component" value="Unassembled WGS sequence"/>
</dbReference>
<protein>
    <recommendedName>
        <fullName evidence="1">G domain-containing protein</fullName>
    </recommendedName>
</protein>
<reference evidence="2" key="1">
    <citation type="submission" date="2020-03" db="EMBL/GenBank/DDBJ databases">
        <title>Castanea mollissima Vanexum genome sequencing.</title>
        <authorList>
            <person name="Staton M."/>
        </authorList>
    </citation>
    <scope>NUCLEOTIDE SEQUENCE</scope>
    <source>
        <tissue evidence="2">Leaf</tissue>
    </source>
</reference>
<organism evidence="2 3">
    <name type="scientific">Castanea mollissima</name>
    <name type="common">Chinese chestnut</name>
    <dbReference type="NCBI Taxonomy" id="60419"/>
    <lineage>
        <taxon>Eukaryota</taxon>
        <taxon>Viridiplantae</taxon>
        <taxon>Streptophyta</taxon>
        <taxon>Embryophyta</taxon>
        <taxon>Tracheophyta</taxon>
        <taxon>Spermatophyta</taxon>
        <taxon>Magnoliopsida</taxon>
        <taxon>eudicotyledons</taxon>
        <taxon>Gunneridae</taxon>
        <taxon>Pentapetalae</taxon>
        <taxon>rosids</taxon>
        <taxon>fabids</taxon>
        <taxon>Fagales</taxon>
        <taxon>Fagaceae</taxon>
        <taxon>Castanea</taxon>
    </lineage>
</organism>
<dbReference type="InterPro" id="IPR006073">
    <property type="entry name" value="GTP-bd"/>
</dbReference>
<dbReference type="AlphaFoldDB" id="A0A8J4QJE3"/>
<gene>
    <name evidence="2" type="ORF">CMV_019651</name>
</gene>
<keyword evidence="3" id="KW-1185">Reference proteome</keyword>
<evidence type="ECO:0000313" key="3">
    <source>
        <dbReference type="Proteomes" id="UP000737018"/>
    </source>
</evidence>
<proteinExistence type="predicted"/>
<dbReference type="Pfam" id="PF01926">
    <property type="entry name" value="MMR_HSR1"/>
    <property type="match status" value="1"/>
</dbReference>
<comment type="caution">
    <text evidence="2">The sequence shown here is derived from an EMBL/GenBank/DDBJ whole genome shotgun (WGS) entry which is preliminary data.</text>
</comment>
<dbReference type="GO" id="GO:0005525">
    <property type="term" value="F:GTP binding"/>
    <property type="evidence" value="ECO:0007669"/>
    <property type="project" value="InterPro"/>
</dbReference>
<feature type="domain" description="G" evidence="1">
    <location>
        <begin position="33"/>
        <end position="52"/>
    </location>
</feature>
<dbReference type="OrthoDB" id="269151at2759"/>
<name>A0A8J4QJE3_9ROSI</name>